<organism evidence="1 2">
    <name type="scientific">Geomicrobium sediminis</name>
    <dbReference type="NCBI Taxonomy" id="1347788"/>
    <lineage>
        <taxon>Bacteria</taxon>
        <taxon>Bacillati</taxon>
        <taxon>Bacillota</taxon>
        <taxon>Bacilli</taxon>
        <taxon>Bacillales</taxon>
        <taxon>Geomicrobium</taxon>
    </lineage>
</organism>
<proteinExistence type="predicted"/>
<dbReference type="RefSeq" id="WP_204696113.1">
    <property type="nucleotide sequence ID" value="NZ_JAFBEC010000003.1"/>
</dbReference>
<gene>
    <name evidence="1" type="ORF">JOD17_001139</name>
</gene>
<evidence type="ECO:0000313" key="2">
    <source>
        <dbReference type="Proteomes" id="UP000741863"/>
    </source>
</evidence>
<evidence type="ECO:0008006" key="3">
    <source>
        <dbReference type="Google" id="ProtNLM"/>
    </source>
</evidence>
<accession>A0ABS2PAN2</accession>
<dbReference type="Proteomes" id="UP000741863">
    <property type="component" value="Unassembled WGS sequence"/>
</dbReference>
<name>A0ABS2PAN2_9BACL</name>
<evidence type="ECO:0000313" key="1">
    <source>
        <dbReference type="EMBL" id="MBM7632046.1"/>
    </source>
</evidence>
<sequence length="119" mass="13535">MRAIGMVASLVILLSQPLIEFPDHHEFQGDEPIHQLIISLLSDEIAHVMVEEEKEYRTEDADVVDVKWHEEDAEITIKLLSNTNEQPISHVIDTLTFEISNGEVELTHHQSEAICLTPK</sequence>
<protein>
    <recommendedName>
        <fullName evidence="3">DUF3888 domain-containing protein</fullName>
    </recommendedName>
</protein>
<reference evidence="1 2" key="1">
    <citation type="submission" date="2021-01" db="EMBL/GenBank/DDBJ databases">
        <title>Genomic Encyclopedia of Type Strains, Phase IV (KMG-IV): sequencing the most valuable type-strain genomes for metagenomic binning, comparative biology and taxonomic classification.</title>
        <authorList>
            <person name="Goeker M."/>
        </authorList>
    </citation>
    <scope>NUCLEOTIDE SEQUENCE [LARGE SCALE GENOMIC DNA]</scope>
    <source>
        <strain evidence="1 2">DSM 25540</strain>
    </source>
</reference>
<comment type="caution">
    <text evidence="1">The sequence shown here is derived from an EMBL/GenBank/DDBJ whole genome shotgun (WGS) entry which is preliminary data.</text>
</comment>
<keyword evidence="2" id="KW-1185">Reference proteome</keyword>
<dbReference type="EMBL" id="JAFBEC010000003">
    <property type="protein sequence ID" value="MBM7632046.1"/>
    <property type="molecule type" value="Genomic_DNA"/>
</dbReference>